<keyword evidence="1" id="KW-0472">Membrane</keyword>
<dbReference type="AlphaFoldDB" id="A0A1Y5HT19"/>
<gene>
    <name evidence="2" type="ORF">A9R00_05930</name>
</gene>
<accession>A0A1Y5HT19</accession>
<keyword evidence="1" id="KW-1133">Transmembrane helix</keyword>
<keyword evidence="1" id="KW-0812">Transmembrane</keyword>
<dbReference type="EMBL" id="MABE01000337">
    <property type="protein sequence ID" value="OUS40456.1"/>
    <property type="molecule type" value="Genomic_DNA"/>
</dbReference>
<feature type="transmembrane region" description="Helical" evidence="1">
    <location>
        <begin position="285"/>
        <end position="308"/>
    </location>
</feature>
<dbReference type="Gene3D" id="3.30.450.20">
    <property type="entry name" value="PAS domain"/>
    <property type="match status" value="1"/>
</dbReference>
<organism evidence="2 3">
    <name type="scientific">Oleispira antarctica</name>
    <dbReference type="NCBI Taxonomy" id="188908"/>
    <lineage>
        <taxon>Bacteria</taxon>
        <taxon>Pseudomonadati</taxon>
        <taxon>Pseudomonadota</taxon>
        <taxon>Gammaproteobacteria</taxon>
        <taxon>Oceanospirillales</taxon>
        <taxon>Oceanospirillaceae</taxon>
        <taxon>Oleispira</taxon>
    </lineage>
</organism>
<feature type="non-terminal residue" evidence="2">
    <location>
        <position position="1"/>
    </location>
</feature>
<evidence type="ECO:0000313" key="3">
    <source>
        <dbReference type="Proteomes" id="UP000227088"/>
    </source>
</evidence>
<name>A0A1Y5HT19_OLEAN</name>
<evidence type="ECO:0000313" key="2">
    <source>
        <dbReference type="EMBL" id="OUS40456.1"/>
    </source>
</evidence>
<evidence type="ECO:0000256" key="1">
    <source>
        <dbReference type="SAM" id="Phobius"/>
    </source>
</evidence>
<feature type="transmembrane region" description="Helical" evidence="1">
    <location>
        <begin position="6"/>
        <end position="28"/>
    </location>
</feature>
<feature type="non-terminal residue" evidence="2">
    <location>
        <position position="340"/>
    </location>
</feature>
<comment type="caution">
    <text evidence="2">The sequence shown here is derived from an EMBL/GenBank/DDBJ whole genome shotgun (WGS) entry which is preliminary data.</text>
</comment>
<proteinExistence type="predicted"/>
<dbReference type="Proteomes" id="UP000227088">
    <property type="component" value="Unassembled WGS sequence"/>
</dbReference>
<dbReference type="Gene3D" id="6.10.340.10">
    <property type="match status" value="1"/>
</dbReference>
<reference evidence="3" key="1">
    <citation type="journal article" date="2017" name="Proc. Natl. Acad. Sci. U.S.A.">
        <title>Simulation of Deepwater Horizon oil plume reveals substrate specialization within a complex community of hydrocarbon degraders.</title>
        <authorList>
            <person name="Hu P."/>
            <person name="Dubinsky E.A."/>
            <person name="Probst A.J."/>
            <person name="Wang J."/>
            <person name="Sieber C.M.K."/>
            <person name="Tom L.M."/>
            <person name="Gardinali P."/>
            <person name="Banfield J.F."/>
            <person name="Atlas R.M."/>
            <person name="Andersen G.L."/>
        </authorList>
    </citation>
    <scope>NUCLEOTIDE SEQUENCE [LARGE SCALE GENOMIC DNA]</scope>
</reference>
<sequence length="340" mass="37357">WNTLPIRYKLSFVIGGALLLSVFLSTLIGNSAMRDMVTGRIEVQEVPTTLDAVTNAIEKEINIPLTISKAMAQNHFTNTWLRDGESIEGLNEVSTYLRSMRDDNQAITSFIVSGKTGNYYTADGLSRTLDKNKDAWFYNFMRSDKPYSLDFDIDSKLKKMALFINYRTKDGNSVAGIGMSINQVVELIKNYKVGEAGIVYIVTPKGSIQIHPDDTVTAGLELDNYLQEPLSETLLDRNAVNVIETSGHKNAILAAKYLPPLNAFVVVEIPTAEVMGPINNTTYKLILLNVLVASALIAIGLWVAMGIAKPVARASAMLNQIATGEADLTKNMQVDTQDEV</sequence>
<protein>
    <submittedName>
        <fullName evidence="2">Uncharacterized protein</fullName>
    </submittedName>
</protein>